<gene>
    <name evidence="2" type="ORF">HYH02_014554</name>
</gene>
<dbReference type="EMBL" id="JAEHOD010000099">
    <property type="protein sequence ID" value="KAG2427723.1"/>
    <property type="molecule type" value="Genomic_DNA"/>
</dbReference>
<dbReference type="AlphaFoldDB" id="A0A835VVV0"/>
<comment type="caution">
    <text evidence="2">The sequence shown here is derived from an EMBL/GenBank/DDBJ whole genome shotgun (WGS) entry which is preliminary data.</text>
</comment>
<sequence length="119" mass="12300">MHSAARKTMPSTCGDWSLAHTPTGSRRPCSASKESSSSTKGRDTTCCELWLLGQGLWPQGGALHGGGVSLLRPSSTKVPTLTLSGKRKVSAAPLRVGGPAHSRPTLISCTFKLANEGGA</sequence>
<protein>
    <submittedName>
        <fullName evidence="2">Uncharacterized protein</fullName>
    </submittedName>
</protein>
<evidence type="ECO:0000313" key="2">
    <source>
        <dbReference type="EMBL" id="KAG2427723.1"/>
    </source>
</evidence>
<reference evidence="2" key="1">
    <citation type="journal article" date="2020" name="bioRxiv">
        <title>Comparative genomics of Chlamydomonas.</title>
        <authorList>
            <person name="Craig R.J."/>
            <person name="Hasan A.R."/>
            <person name="Ness R.W."/>
            <person name="Keightley P.D."/>
        </authorList>
    </citation>
    <scope>NUCLEOTIDE SEQUENCE</scope>
    <source>
        <strain evidence="2">CCAP 11/173</strain>
    </source>
</reference>
<evidence type="ECO:0000313" key="3">
    <source>
        <dbReference type="Proteomes" id="UP000613740"/>
    </source>
</evidence>
<evidence type="ECO:0000256" key="1">
    <source>
        <dbReference type="SAM" id="MobiDB-lite"/>
    </source>
</evidence>
<proteinExistence type="predicted"/>
<feature type="compositionally biased region" description="Low complexity" evidence="1">
    <location>
        <begin position="25"/>
        <end position="38"/>
    </location>
</feature>
<organism evidence="2 3">
    <name type="scientific">Chlamydomonas schloesseri</name>
    <dbReference type="NCBI Taxonomy" id="2026947"/>
    <lineage>
        <taxon>Eukaryota</taxon>
        <taxon>Viridiplantae</taxon>
        <taxon>Chlorophyta</taxon>
        <taxon>core chlorophytes</taxon>
        <taxon>Chlorophyceae</taxon>
        <taxon>CS clade</taxon>
        <taxon>Chlamydomonadales</taxon>
        <taxon>Chlamydomonadaceae</taxon>
        <taxon>Chlamydomonas</taxon>
    </lineage>
</organism>
<accession>A0A835VVV0</accession>
<dbReference type="Proteomes" id="UP000613740">
    <property type="component" value="Unassembled WGS sequence"/>
</dbReference>
<keyword evidence="3" id="KW-1185">Reference proteome</keyword>
<name>A0A835VVV0_9CHLO</name>
<feature type="region of interest" description="Disordered" evidence="1">
    <location>
        <begin position="1"/>
        <end position="43"/>
    </location>
</feature>